<dbReference type="Proteomes" id="UP001234297">
    <property type="component" value="Chromosome 11"/>
</dbReference>
<protein>
    <submittedName>
        <fullName evidence="1">Uncharacterized protein</fullName>
    </submittedName>
</protein>
<evidence type="ECO:0000313" key="2">
    <source>
        <dbReference type="Proteomes" id="UP001234297"/>
    </source>
</evidence>
<keyword evidence="2" id="KW-1185">Reference proteome</keyword>
<comment type="caution">
    <text evidence="1">The sequence shown here is derived from an EMBL/GenBank/DDBJ whole genome shotgun (WGS) entry which is preliminary data.</text>
</comment>
<gene>
    <name evidence="1" type="ORF">MRB53_033011</name>
</gene>
<sequence>MASEEIRIRNFDRQRDTARVVDLESRCEVGPRESFFLFTDTMGDPMCRIRNSPQYKMLVAELENDLVGVIRGSIKIVNIGHSSSKGHVQAKLGYVLGLRVSPCHRRRGIGSSLVHQLEEWFHANHVDYAYMATEKDNEASIKLFIDKLGYVKFRTPAILVNPVGHRPIRLSSRIKILKLKNEQAEHLYRKFMGSTEFFPQDMDMILSNKLSLGTWVAYPRNESWDGIDQDNGAPTSWAILSIWNTGEVFRLRVGKAPFTCFLYSKSSDLINRAFPCLGIPFLPDLFGEFGFYFMYGIHSEGPKSGKLVRSLCQFAHNMATSSGDCKVIVTEVGRADKLRRHIPHWKLLSCSEDLWCVKPLSCNANKTLFDWTKTPPPPTLFVDPREV</sequence>
<name>A0ACC2KTK8_PERAE</name>
<dbReference type="EMBL" id="CM056819">
    <property type="protein sequence ID" value="KAJ8624481.1"/>
    <property type="molecule type" value="Genomic_DNA"/>
</dbReference>
<organism evidence="1 2">
    <name type="scientific">Persea americana</name>
    <name type="common">Avocado</name>
    <dbReference type="NCBI Taxonomy" id="3435"/>
    <lineage>
        <taxon>Eukaryota</taxon>
        <taxon>Viridiplantae</taxon>
        <taxon>Streptophyta</taxon>
        <taxon>Embryophyta</taxon>
        <taxon>Tracheophyta</taxon>
        <taxon>Spermatophyta</taxon>
        <taxon>Magnoliopsida</taxon>
        <taxon>Magnoliidae</taxon>
        <taxon>Laurales</taxon>
        <taxon>Lauraceae</taxon>
        <taxon>Persea</taxon>
    </lineage>
</organism>
<accession>A0ACC2KTK8</accession>
<evidence type="ECO:0000313" key="1">
    <source>
        <dbReference type="EMBL" id="KAJ8624481.1"/>
    </source>
</evidence>
<proteinExistence type="predicted"/>
<reference evidence="1 2" key="1">
    <citation type="journal article" date="2022" name="Hortic Res">
        <title>A haplotype resolved chromosomal level avocado genome allows analysis of novel avocado genes.</title>
        <authorList>
            <person name="Nath O."/>
            <person name="Fletcher S.J."/>
            <person name="Hayward A."/>
            <person name="Shaw L.M."/>
            <person name="Masouleh A.K."/>
            <person name="Furtado A."/>
            <person name="Henry R.J."/>
            <person name="Mitter N."/>
        </authorList>
    </citation>
    <scope>NUCLEOTIDE SEQUENCE [LARGE SCALE GENOMIC DNA]</scope>
    <source>
        <strain evidence="2">cv. Hass</strain>
    </source>
</reference>